<keyword evidence="4 8" id="KW-0812">Transmembrane</keyword>
<dbReference type="InterPro" id="IPR000531">
    <property type="entry name" value="Beta-barrel_TonB"/>
</dbReference>
<feature type="domain" description="TonB-dependent receptor-like beta-barrel" evidence="12">
    <location>
        <begin position="375"/>
        <end position="900"/>
    </location>
</feature>
<feature type="region of interest" description="Disordered" evidence="10">
    <location>
        <begin position="239"/>
        <end position="292"/>
    </location>
</feature>
<dbReference type="Gene3D" id="2.170.130.10">
    <property type="entry name" value="TonB-dependent receptor, plug domain"/>
    <property type="match status" value="1"/>
</dbReference>
<keyword evidence="3 8" id="KW-1134">Transmembrane beta strand</keyword>
<evidence type="ECO:0000256" key="10">
    <source>
        <dbReference type="SAM" id="MobiDB-lite"/>
    </source>
</evidence>
<dbReference type="InterPro" id="IPR036942">
    <property type="entry name" value="Beta-barrel_TonB_sf"/>
</dbReference>
<gene>
    <name evidence="14" type="ORF">K1X11_022910</name>
</gene>
<feature type="region of interest" description="Disordered" evidence="10">
    <location>
        <begin position="644"/>
        <end position="675"/>
    </location>
</feature>
<dbReference type="PANTHER" id="PTHR47234:SF2">
    <property type="entry name" value="TONB-DEPENDENT RECEPTOR"/>
    <property type="match status" value="1"/>
</dbReference>
<evidence type="ECO:0000256" key="4">
    <source>
        <dbReference type="ARBA" id="ARBA00022692"/>
    </source>
</evidence>
<keyword evidence="14" id="KW-0675">Receptor</keyword>
<evidence type="ECO:0000256" key="6">
    <source>
        <dbReference type="ARBA" id="ARBA00023136"/>
    </source>
</evidence>
<dbReference type="InterPro" id="IPR012910">
    <property type="entry name" value="Plug_dom"/>
</dbReference>
<comment type="similarity">
    <text evidence="8 9">Belongs to the TonB-dependent receptor family.</text>
</comment>
<organism evidence="14 15">
    <name type="scientific">Actomonas aquatica</name>
    <dbReference type="NCBI Taxonomy" id="2866162"/>
    <lineage>
        <taxon>Bacteria</taxon>
        <taxon>Pseudomonadati</taxon>
        <taxon>Verrucomicrobiota</taxon>
        <taxon>Opitutia</taxon>
        <taxon>Opitutales</taxon>
        <taxon>Opitutaceae</taxon>
        <taxon>Actomonas</taxon>
    </lineage>
</organism>
<feature type="compositionally biased region" description="Low complexity" evidence="10">
    <location>
        <begin position="249"/>
        <end position="262"/>
    </location>
</feature>
<evidence type="ECO:0000256" key="1">
    <source>
        <dbReference type="ARBA" id="ARBA00004571"/>
    </source>
</evidence>
<dbReference type="Gene3D" id="2.40.170.20">
    <property type="entry name" value="TonB-dependent receptor, beta-barrel domain"/>
    <property type="match status" value="1"/>
</dbReference>
<feature type="chain" id="PRO_5045191324" evidence="11">
    <location>
        <begin position="26"/>
        <end position="935"/>
    </location>
</feature>
<dbReference type="InterPro" id="IPR039426">
    <property type="entry name" value="TonB-dep_rcpt-like"/>
</dbReference>
<evidence type="ECO:0000259" key="13">
    <source>
        <dbReference type="Pfam" id="PF07715"/>
    </source>
</evidence>
<evidence type="ECO:0000256" key="8">
    <source>
        <dbReference type="PROSITE-ProRule" id="PRU01360"/>
    </source>
</evidence>
<dbReference type="Pfam" id="PF00593">
    <property type="entry name" value="TonB_dep_Rec_b-barrel"/>
    <property type="match status" value="1"/>
</dbReference>
<reference evidence="14 15" key="2">
    <citation type="submission" date="2023-12" db="EMBL/GenBank/DDBJ databases">
        <title>Description of an unclassified Opitutus bacterium of Verrucomicrobiota.</title>
        <authorList>
            <person name="Zhang D.-F."/>
        </authorList>
    </citation>
    <scope>NUCLEOTIDE SEQUENCE [LARGE SCALE GENOMIC DNA]</scope>
    <source>
        <strain evidence="14 15">WL0086</strain>
    </source>
</reference>
<evidence type="ECO:0000256" key="2">
    <source>
        <dbReference type="ARBA" id="ARBA00022448"/>
    </source>
</evidence>
<dbReference type="RefSeq" id="WP_221030170.1">
    <property type="nucleotide sequence ID" value="NZ_CP139781.1"/>
</dbReference>
<keyword evidence="2 8" id="KW-0813">Transport</keyword>
<protein>
    <submittedName>
        <fullName evidence="14">TonB-dependent receptor</fullName>
    </submittedName>
</protein>
<dbReference type="Proteomes" id="UP000738431">
    <property type="component" value="Chromosome"/>
</dbReference>
<dbReference type="PROSITE" id="PS52016">
    <property type="entry name" value="TONB_DEPENDENT_REC_3"/>
    <property type="match status" value="1"/>
</dbReference>
<evidence type="ECO:0000313" key="15">
    <source>
        <dbReference type="Proteomes" id="UP000738431"/>
    </source>
</evidence>
<dbReference type="PANTHER" id="PTHR47234">
    <property type="match status" value="1"/>
</dbReference>
<evidence type="ECO:0000313" key="14">
    <source>
        <dbReference type="EMBL" id="WRQ87672.1"/>
    </source>
</evidence>
<dbReference type="Pfam" id="PF07715">
    <property type="entry name" value="Plug"/>
    <property type="match status" value="1"/>
</dbReference>
<proteinExistence type="inferred from homology"/>
<evidence type="ECO:0000256" key="9">
    <source>
        <dbReference type="RuleBase" id="RU003357"/>
    </source>
</evidence>
<accession>A0ABZ1C7H5</accession>
<dbReference type="SUPFAM" id="SSF56935">
    <property type="entry name" value="Porins"/>
    <property type="match status" value="1"/>
</dbReference>
<keyword evidence="11" id="KW-0732">Signal</keyword>
<keyword evidence="6 8" id="KW-0472">Membrane</keyword>
<feature type="domain" description="TonB-dependent receptor plug" evidence="13">
    <location>
        <begin position="51"/>
        <end position="171"/>
    </location>
</feature>
<keyword evidence="5 9" id="KW-0798">TonB box</keyword>
<evidence type="ECO:0000256" key="3">
    <source>
        <dbReference type="ARBA" id="ARBA00022452"/>
    </source>
</evidence>
<dbReference type="InterPro" id="IPR037066">
    <property type="entry name" value="Plug_dom_sf"/>
</dbReference>
<comment type="subcellular location">
    <subcellularLocation>
        <location evidence="1 8">Cell outer membrane</location>
        <topology evidence="1 8">Multi-pass membrane protein</topology>
    </subcellularLocation>
</comment>
<sequence length="935" mass="101661">MNSLLKLQHVRLAVLSGLLAPLGFAQTTASEDVVKLDAFTVTGSNLSRALEEASVPVSTFAPVDIDAIGASTIGDVISALPFSQNVGFNDTATGPNDARGDVATINLRNLGTGRTLVLLNGRRMSAHGVTPGTPPIQFVNLNSIPVAAVASIDILRDGASAIYGSDAIGGVMNTRLRRDFEGIELKVRGEWGDPAPNTYSVDLSGGFASEDGRTHLGVFLSYYEREHLDSADREYSAHADKRPLVDEPFASNSRFNRGSSSGPHGRFTAQDDNGNPVGVPGFTPTSGSTRGRFHVDPDTGELTRSTGPSAFYDFQEDDWLLPDTERVSLFTTIDHEISEVMSLFAELSYYTADSNGLTATTPISSGTDGVVIPKTNYYNPVGTRFYGPGTANPTGTPRDVLIRNYRPVDIGPRSYLTELESYRGVIGLRGRIASGWDWETAVLHMKGKTYQENHNYMSQSLLEAQLALDTPNAFNPFGGPYVNSPEQYENFVIDIWDRGTGTITGWDGKISGDMVELPAGPMATVMGVEVREESMKQRNDPYGLADDVIAQSEQIDIDASRRMFGFYSEALLPIVGESNRVTGIHSMDLRLAARYEDYEDFDALKPAAALSWRVAEGLMIRASYNEGFRAPGVSELFQPQRARRNNGLIDDARTGEEDAEGTVSKRVVTGGNPDLEAEESQSYNIGFVLDIPKVEGLSLSMDFFQIDSTDRIDNPDAQDELDLDAELWAASGGSNPRVIREAQTASDVAAGIPGRLIEIQGTYYNLDSRKIKGVDAALIWLMPETSIGRFTLKAEGTYTSELEDIDRDGNVSNPIRQGGNPRTKGLISLSWRKDAWSAYLSGQYVSDYENSSSYDTTDANGDVQKLLVDAQWIANASMGYRFSADSALAGTSVRVGVNNLFDEDPPLYMGSSDGFDSSYHSAKGRTIFVQLSHKF</sequence>
<evidence type="ECO:0000256" key="7">
    <source>
        <dbReference type="ARBA" id="ARBA00023237"/>
    </source>
</evidence>
<evidence type="ECO:0000256" key="5">
    <source>
        <dbReference type="ARBA" id="ARBA00023077"/>
    </source>
</evidence>
<evidence type="ECO:0000259" key="12">
    <source>
        <dbReference type="Pfam" id="PF00593"/>
    </source>
</evidence>
<keyword evidence="15" id="KW-1185">Reference proteome</keyword>
<reference evidence="14 15" key="1">
    <citation type="submission" date="2021-08" db="EMBL/GenBank/DDBJ databases">
        <authorList>
            <person name="Zhang D."/>
            <person name="Zhang A."/>
            <person name="Wang L."/>
        </authorList>
    </citation>
    <scope>NUCLEOTIDE SEQUENCE [LARGE SCALE GENOMIC DNA]</scope>
    <source>
        <strain evidence="14 15">WL0086</strain>
    </source>
</reference>
<keyword evidence="7 8" id="KW-0998">Cell outer membrane</keyword>
<dbReference type="EMBL" id="CP139781">
    <property type="protein sequence ID" value="WRQ87672.1"/>
    <property type="molecule type" value="Genomic_DNA"/>
</dbReference>
<feature type="signal peptide" evidence="11">
    <location>
        <begin position="1"/>
        <end position="25"/>
    </location>
</feature>
<name>A0ABZ1C7H5_9BACT</name>
<evidence type="ECO:0000256" key="11">
    <source>
        <dbReference type="SAM" id="SignalP"/>
    </source>
</evidence>